<reference evidence="2" key="1">
    <citation type="journal article" date="2020" name="Nat. Commun.">
        <title>Large-scale genome sequencing of mycorrhizal fungi provides insights into the early evolution of symbiotic traits.</title>
        <authorList>
            <person name="Miyauchi S."/>
            <person name="Kiss E."/>
            <person name="Kuo A."/>
            <person name="Drula E."/>
            <person name="Kohler A."/>
            <person name="Sanchez-Garcia M."/>
            <person name="Morin E."/>
            <person name="Andreopoulos B."/>
            <person name="Barry K.W."/>
            <person name="Bonito G."/>
            <person name="Buee M."/>
            <person name="Carver A."/>
            <person name="Chen C."/>
            <person name="Cichocki N."/>
            <person name="Clum A."/>
            <person name="Culley D."/>
            <person name="Crous P.W."/>
            <person name="Fauchery L."/>
            <person name="Girlanda M."/>
            <person name="Hayes R.D."/>
            <person name="Keri Z."/>
            <person name="LaButti K."/>
            <person name="Lipzen A."/>
            <person name="Lombard V."/>
            <person name="Magnuson J."/>
            <person name="Maillard F."/>
            <person name="Murat C."/>
            <person name="Nolan M."/>
            <person name="Ohm R.A."/>
            <person name="Pangilinan J."/>
            <person name="Pereira M.F."/>
            <person name="Perotto S."/>
            <person name="Peter M."/>
            <person name="Pfister S."/>
            <person name="Riley R."/>
            <person name="Sitrit Y."/>
            <person name="Stielow J.B."/>
            <person name="Szollosi G."/>
            <person name="Zifcakova L."/>
            <person name="Stursova M."/>
            <person name="Spatafora J.W."/>
            <person name="Tedersoo L."/>
            <person name="Vaario L.M."/>
            <person name="Yamada A."/>
            <person name="Yan M."/>
            <person name="Wang P."/>
            <person name="Xu J."/>
            <person name="Bruns T."/>
            <person name="Baldrian P."/>
            <person name="Vilgalys R."/>
            <person name="Dunand C."/>
            <person name="Henrissat B."/>
            <person name="Grigoriev I.V."/>
            <person name="Hibbett D."/>
            <person name="Nagy L.G."/>
            <person name="Martin F.M."/>
        </authorList>
    </citation>
    <scope>NUCLEOTIDE SEQUENCE</scope>
    <source>
        <strain evidence="2">UP504</strain>
    </source>
</reference>
<evidence type="ECO:0000313" key="2">
    <source>
        <dbReference type="EMBL" id="KAF9517078.1"/>
    </source>
</evidence>
<dbReference type="EMBL" id="MU128934">
    <property type="protein sequence ID" value="KAF9517078.1"/>
    <property type="molecule type" value="Genomic_DNA"/>
</dbReference>
<feature type="region of interest" description="Disordered" evidence="1">
    <location>
        <begin position="1"/>
        <end position="64"/>
    </location>
</feature>
<organism evidence="2 3">
    <name type="scientific">Hydnum rufescens UP504</name>
    <dbReference type="NCBI Taxonomy" id="1448309"/>
    <lineage>
        <taxon>Eukaryota</taxon>
        <taxon>Fungi</taxon>
        <taxon>Dikarya</taxon>
        <taxon>Basidiomycota</taxon>
        <taxon>Agaricomycotina</taxon>
        <taxon>Agaricomycetes</taxon>
        <taxon>Cantharellales</taxon>
        <taxon>Hydnaceae</taxon>
        <taxon>Hydnum</taxon>
    </lineage>
</organism>
<dbReference type="Proteomes" id="UP000886523">
    <property type="component" value="Unassembled WGS sequence"/>
</dbReference>
<sequence>MKRSGSQSLGGLHSFRIRGPRWSHRNMLGDPCTRDCRGLALRDETSTNNPELRLPRPASKKHHN</sequence>
<gene>
    <name evidence="2" type="ORF">BS47DRAFT_1340104</name>
</gene>
<accession>A0A9P6B3M4</accession>
<protein>
    <submittedName>
        <fullName evidence="2">Uncharacterized protein</fullName>
    </submittedName>
</protein>
<comment type="caution">
    <text evidence="2">The sequence shown here is derived from an EMBL/GenBank/DDBJ whole genome shotgun (WGS) entry which is preliminary data.</text>
</comment>
<feature type="compositionally biased region" description="Basic and acidic residues" evidence="1">
    <location>
        <begin position="32"/>
        <end position="45"/>
    </location>
</feature>
<dbReference type="AlphaFoldDB" id="A0A9P6B3M4"/>
<evidence type="ECO:0000313" key="3">
    <source>
        <dbReference type="Proteomes" id="UP000886523"/>
    </source>
</evidence>
<name>A0A9P6B3M4_9AGAM</name>
<keyword evidence="3" id="KW-1185">Reference proteome</keyword>
<feature type="compositionally biased region" description="Basic residues" evidence="1">
    <location>
        <begin position="15"/>
        <end position="24"/>
    </location>
</feature>
<evidence type="ECO:0000256" key="1">
    <source>
        <dbReference type="SAM" id="MobiDB-lite"/>
    </source>
</evidence>
<feature type="non-terminal residue" evidence="2">
    <location>
        <position position="64"/>
    </location>
</feature>
<proteinExistence type="predicted"/>